<dbReference type="EMBL" id="FNBA01000014">
    <property type="protein sequence ID" value="SDF24329.1"/>
    <property type="molecule type" value="Genomic_DNA"/>
</dbReference>
<accession>A0A1G7JIL6</accession>
<dbReference type="RefSeq" id="WP_093145458.1">
    <property type="nucleotide sequence ID" value="NZ_BMWO01000018.1"/>
</dbReference>
<feature type="transmembrane region" description="Helical" evidence="1">
    <location>
        <begin position="85"/>
        <end position="106"/>
    </location>
</feature>
<dbReference type="AlphaFoldDB" id="A0A1G7JIL6"/>
<reference evidence="2 3" key="1">
    <citation type="submission" date="2016-10" db="EMBL/GenBank/DDBJ databases">
        <authorList>
            <person name="de Groot N.N."/>
        </authorList>
    </citation>
    <scope>NUCLEOTIDE SEQUENCE [LARGE SCALE GENOMIC DNA]</scope>
    <source>
        <strain evidence="2 3">DSM 16195</strain>
    </source>
</reference>
<dbReference type="OrthoDB" id="1431520at2"/>
<keyword evidence="3" id="KW-1185">Reference proteome</keyword>
<evidence type="ECO:0000313" key="3">
    <source>
        <dbReference type="Proteomes" id="UP000199321"/>
    </source>
</evidence>
<feature type="transmembrane region" description="Helical" evidence="1">
    <location>
        <begin position="112"/>
        <end position="139"/>
    </location>
</feature>
<keyword evidence="1" id="KW-0472">Membrane</keyword>
<evidence type="ECO:0000256" key="1">
    <source>
        <dbReference type="SAM" id="Phobius"/>
    </source>
</evidence>
<evidence type="ECO:0000313" key="2">
    <source>
        <dbReference type="EMBL" id="SDF24329.1"/>
    </source>
</evidence>
<dbReference type="STRING" id="227084.SAMN05421855_1144"/>
<organism evidence="2 3">
    <name type="scientific">Ulvibacter litoralis</name>
    <dbReference type="NCBI Taxonomy" id="227084"/>
    <lineage>
        <taxon>Bacteria</taxon>
        <taxon>Pseudomonadati</taxon>
        <taxon>Bacteroidota</taxon>
        <taxon>Flavobacteriia</taxon>
        <taxon>Flavobacteriales</taxon>
        <taxon>Flavobacteriaceae</taxon>
        <taxon>Ulvibacter</taxon>
    </lineage>
</organism>
<name>A0A1G7JIL6_9FLAO</name>
<sequence length="158" mass="18190">MNIFPTKEKEFKLIDDQAETLNRLNRRTEKSENLTSQYTDKSFRGMINGNEFKVISSVIGKGAFCVMTGKINSDSGNVKVEIHKVFRILLSVFLCFPVIGMIAIIWSKAQEFSPILILVMIGQILMIRYVFIGLAFKFLSKDSLNRLRDVLDFEWKKN</sequence>
<dbReference type="Proteomes" id="UP000199321">
    <property type="component" value="Unassembled WGS sequence"/>
</dbReference>
<protein>
    <submittedName>
        <fullName evidence="2">Uncharacterized protein</fullName>
    </submittedName>
</protein>
<keyword evidence="1" id="KW-1133">Transmembrane helix</keyword>
<gene>
    <name evidence="2" type="ORF">SAMN05421855_1144</name>
</gene>
<keyword evidence="1" id="KW-0812">Transmembrane</keyword>
<proteinExistence type="predicted"/>